<dbReference type="PANTHER" id="PTHR11851:SF224">
    <property type="entry name" value="PROCESSING PROTEASE"/>
    <property type="match status" value="1"/>
</dbReference>
<reference evidence="4 5" key="1">
    <citation type="journal article" date="2016" name="Nat. Commun.">
        <title>Thousands of microbial genomes shed light on interconnected biogeochemical processes in an aquifer system.</title>
        <authorList>
            <person name="Anantharaman K."/>
            <person name="Brown C.T."/>
            <person name="Hug L.A."/>
            <person name="Sharon I."/>
            <person name="Castelle C.J."/>
            <person name="Probst A.J."/>
            <person name="Thomas B.C."/>
            <person name="Singh A."/>
            <person name="Wilkins M.J."/>
            <person name="Karaoz U."/>
            <person name="Brodie E.L."/>
            <person name="Williams K.H."/>
            <person name="Hubbard S.S."/>
            <person name="Banfield J.F."/>
        </authorList>
    </citation>
    <scope>NUCLEOTIDE SEQUENCE [LARGE SCALE GENOMIC DNA]</scope>
</reference>
<name>A0A1F5YDU9_9BACT</name>
<dbReference type="AlphaFoldDB" id="A0A1F5YDU9"/>
<dbReference type="Pfam" id="PF05193">
    <property type="entry name" value="Peptidase_M16_C"/>
    <property type="match status" value="1"/>
</dbReference>
<proteinExistence type="predicted"/>
<evidence type="ECO:0000259" key="2">
    <source>
        <dbReference type="Pfam" id="PF00675"/>
    </source>
</evidence>
<dbReference type="InterPro" id="IPR050361">
    <property type="entry name" value="MPP/UQCRC_Complex"/>
</dbReference>
<evidence type="ECO:0000313" key="4">
    <source>
        <dbReference type="EMBL" id="OGF98360.1"/>
    </source>
</evidence>
<dbReference type="InterPro" id="IPR011249">
    <property type="entry name" value="Metalloenz_LuxS/M16"/>
</dbReference>
<dbReference type="SUPFAM" id="SSF63411">
    <property type="entry name" value="LuxS/MPP-like metallohydrolase"/>
    <property type="match status" value="2"/>
</dbReference>
<gene>
    <name evidence="4" type="ORF">A2Z86_04630</name>
</gene>
<sequence>MRKKYLLFCLLACLTAVPLLSQKEKPPEGGAPKDFVLPERQAFTLDNGLAATLVQFGDLPKVTVRVVLRAGNLNEAADEVWLADLTGNLLKEGTTTRSAEQIADQAGGMGGVIDVAVDADQTTISADVLSEFGSRLVPLIADIARNPLLPQSEIERLKADLQRNLSIEKSQPQSIALESFRKALYPGHPYGRVFPTEEMIRTYTVEKVRGFYQRNFGAARAHVYVAGRFDGSAVEKALREAFGDWTRGPEPLLNPPAPRTEHIIHLIDRPGAPQSTLYLGLPVVDPSSPDFMSLQVTNALLGGVFSSRITTNIREDKGYTYSPHSSISARYRDAYWLESADVTTEVTGASLKEIFYEIGRLQKEAPPAEELSGIQNYMAGTFVLRNSQRGDIISQLAFLDLHGLGIDYLTNYVRNIMAVTPEQVQKMTQTYLQDQKMTLVVVGDKAKVEAQLKPYGPLAAN</sequence>
<dbReference type="Proteomes" id="UP000176992">
    <property type="component" value="Unassembled WGS sequence"/>
</dbReference>
<feature type="signal peptide" evidence="1">
    <location>
        <begin position="1"/>
        <end position="21"/>
    </location>
</feature>
<keyword evidence="1" id="KW-0732">Signal</keyword>
<feature type="domain" description="Peptidase M16 N-terminal" evidence="2">
    <location>
        <begin position="61"/>
        <end position="192"/>
    </location>
</feature>
<dbReference type="PANTHER" id="PTHR11851">
    <property type="entry name" value="METALLOPROTEASE"/>
    <property type="match status" value="1"/>
</dbReference>
<dbReference type="InterPro" id="IPR007863">
    <property type="entry name" value="Peptidase_M16_C"/>
</dbReference>
<evidence type="ECO:0000313" key="5">
    <source>
        <dbReference type="Proteomes" id="UP000176992"/>
    </source>
</evidence>
<dbReference type="InterPro" id="IPR011765">
    <property type="entry name" value="Pept_M16_N"/>
</dbReference>
<dbReference type="Pfam" id="PF00675">
    <property type="entry name" value="Peptidase_M16"/>
    <property type="match status" value="1"/>
</dbReference>
<feature type="chain" id="PRO_5009522395" evidence="1">
    <location>
        <begin position="22"/>
        <end position="461"/>
    </location>
</feature>
<comment type="caution">
    <text evidence="4">The sequence shown here is derived from an EMBL/GenBank/DDBJ whole genome shotgun (WGS) entry which is preliminary data.</text>
</comment>
<organism evidence="4 5">
    <name type="scientific">Candidatus Glassbacteria bacterium GWA2_58_10</name>
    <dbReference type="NCBI Taxonomy" id="1817865"/>
    <lineage>
        <taxon>Bacteria</taxon>
        <taxon>Candidatus Glassiibacteriota</taxon>
    </lineage>
</organism>
<evidence type="ECO:0000256" key="1">
    <source>
        <dbReference type="SAM" id="SignalP"/>
    </source>
</evidence>
<dbReference type="Gene3D" id="3.30.830.10">
    <property type="entry name" value="Metalloenzyme, LuxS/M16 peptidase-like"/>
    <property type="match status" value="2"/>
</dbReference>
<accession>A0A1F5YDU9</accession>
<dbReference type="EMBL" id="MFIV01000120">
    <property type="protein sequence ID" value="OGF98360.1"/>
    <property type="molecule type" value="Genomic_DNA"/>
</dbReference>
<feature type="domain" description="Peptidase M16 C-terminal" evidence="3">
    <location>
        <begin position="204"/>
        <end position="376"/>
    </location>
</feature>
<dbReference type="GO" id="GO:0046872">
    <property type="term" value="F:metal ion binding"/>
    <property type="evidence" value="ECO:0007669"/>
    <property type="project" value="InterPro"/>
</dbReference>
<protein>
    <submittedName>
        <fullName evidence="4">Peptidase</fullName>
    </submittedName>
</protein>
<evidence type="ECO:0000259" key="3">
    <source>
        <dbReference type="Pfam" id="PF05193"/>
    </source>
</evidence>